<dbReference type="CDD" id="cd02248">
    <property type="entry name" value="Peptidase_C1A"/>
    <property type="match status" value="1"/>
</dbReference>
<keyword evidence="3" id="KW-0732">Signal</keyword>
<dbReference type="AlphaFoldDB" id="A0A176WIY6"/>
<dbReference type="GO" id="GO:0008234">
    <property type="term" value="F:cysteine-type peptidase activity"/>
    <property type="evidence" value="ECO:0007669"/>
    <property type="project" value="InterPro"/>
</dbReference>
<dbReference type="InterPro" id="IPR013201">
    <property type="entry name" value="Prot_inhib_I29"/>
</dbReference>
<evidence type="ECO:0000313" key="7">
    <source>
        <dbReference type="Proteomes" id="UP000077202"/>
    </source>
</evidence>
<feature type="chain" id="PRO_5018651134" description="Cysteine proteinase" evidence="3">
    <location>
        <begin position="25"/>
        <end position="323"/>
    </location>
</feature>
<organism evidence="6 7">
    <name type="scientific">Marchantia polymorpha subsp. ruderalis</name>
    <dbReference type="NCBI Taxonomy" id="1480154"/>
    <lineage>
        <taxon>Eukaryota</taxon>
        <taxon>Viridiplantae</taxon>
        <taxon>Streptophyta</taxon>
        <taxon>Embryophyta</taxon>
        <taxon>Marchantiophyta</taxon>
        <taxon>Marchantiopsida</taxon>
        <taxon>Marchantiidae</taxon>
        <taxon>Marchantiales</taxon>
        <taxon>Marchantiaceae</taxon>
        <taxon>Marchantia</taxon>
    </lineage>
</organism>
<comment type="similarity">
    <text evidence="1">Belongs to the peptidase C1 family.</text>
</comment>
<dbReference type="SMART" id="SM00645">
    <property type="entry name" value="Pept_C1"/>
    <property type="match status" value="1"/>
</dbReference>
<dbReference type="Gene3D" id="3.90.70.10">
    <property type="entry name" value="Cysteine proteinases"/>
    <property type="match status" value="2"/>
</dbReference>
<dbReference type="PROSITE" id="PS00640">
    <property type="entry name" value="THIOL_PROTEASE_ASN"/>
    <property type="match status" value="1"/>
</dbReference>
<comment type="caution">
    <text evidence="6">The sequence shown here is derived from an EMBL/GenBank/DDBJ whole genome shotgun (WGS) entry which is preliminary data.</text>
</comment>
<dbReference type="InterPro" id="IPR000668">
    <property type="entry name" value="Peptidase_C1A_C"/>
</dbReference>
<evidence type="ECO:0000256" key="3">
    <source>
        <dbReference type="SAM" id="SignalP"/>
    </source>
</evidence>
<dbReference type="InterPro" id="IPR025661">
    <property type="entry name" value="Pept_asp_AS"/>
</dbReference>
<proteinExistence type="inferred from homology"/>
<dbReference type="SMART" id="SM00848">
    <property type="entry name" value="Inhibitor_I29"/>
    <property type="match status" value="1"/>
</dbReference>
<evidence type="ECO:0000259" key="5">
    <source>
        <dbReference type="SMART" id="SM00848"/>
    </source>
</evidence>
<dbReference type="InterPro" id="IPR038765">
    <property type="entry name" value="Papain-like_cys_pep_sf"/>
</dbReference>
<dbReference type="Proteomes" id="UP000077202">
    <property type="component" value="Unassembled WGS sequence"/>
</dbReference>
<dbReference type="Pfam" id="PF00112">
    <property type="entry name" value="Peptidase_C1"/>
    <property type="match status" value="2"/>
</dbReference>
<keyword evidence="7" id="KW-1185">Reference proteome</keyword>
<dbReference type="InterPro" id="IPR025660">
    <property type="entry name" value="Pept_his_AS"/>
</dbReference>
<dbReference type="GO" id="GO:0006508">
    <property type="term" value="P:proteolysis"/>
    <property type="evidence" value="ECO:0007669"/>
    <property type="project" value="InterPro"/>
</dbReference>
<evidence type="ECO:0000259" key="4">
    <source>
        <dbReference type="SMART" id="SM00645"/>
    </source>
</evidence>
<evidence type="ECO:0000313" key="6">
    <source>
        <dbReference type="EMBL" id="OAE33067.1"/>
    </source>
</evidence>
<name>A0A176WIY6_MARPO</name>
<dbReference type="PRINTS" id="PR00705">
    <property type="entry name" value="PAPAIN"/>
</dbReference>
<dbReference type="InterPro" id="IPR000169">
    <property type="entry name" value="Pept_cys_AS"/>
</dbReference>
<accession>A0A176WIY6</accession>
<dbReference type="PROSITE" id="PS00139">
    <property type="entry name" value="THIOL_PROTEASE_CYS"/>
    <property type="match status" value="1"/>
</dbReference>
<dbReference type="EMBL" id="LVLJ01000695">
    <property type="protein sequence ID" value="OAE33067.1"/>
    <property type="molecule type" value="Genomic_DNA"/>
</dbReference>
<dbReference type="Pfam" id="PF08246">
    <property type="entry name" value="Inhibitor_I29"/>
    <property type="match status" value="1"/>
</dbReference>
<evidence type="ECO:0000256" key="1">
    <source>
        <dbReference type="ARBA" id="ARBA00008455"/>
    </source>
</evidence>
<dbReference type="PANTHER" id="PTHR12411">
    <property type="entry name" value="CYSTEINE PROTEASE FAMILY C1-RELATED"/>
    <property type="match status" value="1"/>
</dbReference>
<evidence type="ECO:0008006" key="8">
    <source>
        <dbReference type="Google" id="ProtNLM"/>
    </source>
</evidence>
<protein>
    <recommendedName>
        <fullName evidence="8">Cysteine proteinase</fullName>
    </recommendedName>
</protein>
<reference evidence="6" key="1">
    <citation type="submission" date="2016-03" db="EMBL/GenBank/DDBJ databases">
        <title>Mechanisms controlling the formation of the plant cell surface in tip-growing cells are functionally conserved among land plants.</title>
        <authorList>
            <person name="Honkanen S."/>
            <person name="Jones V.A."/>
            <person name="Morieri G."/>
            <person name="Champion C."/>
            <person name="Hetherington A.J."/>
            <person name="Kelly S."/>
            <person name="Saint-Marcoux D."/>
            <person name="Proust H."/>
            <person name="Prescott H."/>
            <person name="Dolan L."/>
        </authorList>
    </citation>
    <scope>NUCLEOTIDE SEQUENCE [LARGE SCALE GENOMIC DNA]</scope>
    <source>
        <tissue evidence="6">Whole gametophyte</tissue>
    </source>
</reference>
<dbReference type="InterPro" id="IPR013128">
    <property type="entry name" value="Peptidase_C1A"/>
</dbReference>
<keyword evidence="2" id="KW-1015">Disulfide bond</keyword>
<dbReference type="InterPro" id="IPR039417">
    <property type="entry name" value="Peptidase_C1A_papain-like"/>
</dbReference>
<dbReference type="PROSITE" id="PS00639">
    <property type="entry name" value="THIOL_PROTEASE_HIS"/>
    <property type="match status" value="1"/>
</dbReference>
<gene>
    <name evidence="6" type="ORF">AXG93_1913s1690</name>
</gene>
<evidence type="ECO:0000256" key="2">
    <source>
        <dbReference type="ARBA" id="ARBA00023157"/>
    </source>
</evidence>
<dbReference type="SUPFAM" id="SSF54001">
    <property type="entry name" value="Cysteine proteinases"/>
    <property type="match status" value="1"/>
</dbReference>
<feature type="domain" description="Cathepsin propeptide inhibitor" evidence="5">
    <location>
        <begin position="47"/>
        <end position="103"/>
    </location>
</feature>
<sequence>MARSVLPSVFLLVILSRSFNRVAASRQLTEAEEVEEARSEKSIRIMFDDWMLKQSKTYTQSAEMSTRFSIFKANLRRIDEHNSQPSSYKLGLTTFADLTPDEFRSIYLKNKFRQNVRTSQAPTFTYGHVDSLPTEVDWRKEGAVTGVKSQGQCGSCWAFSTIGAVESLNQIKTGNLISLSEQELVDCDVTLNTYGCAGGFMDYGFEYIVQNGGVDTDMDYPYIAAEDFCNSHKETRVAASINAYEQGIYNTTCGTELDHGVLVVGYGTDQGQEYWLVKNSWGESWGESGYIRLQRNVQAPEGMCGIAMAALYPTKTGNIPGSN</sequence>
<feature type="domain" description="Peptidase C1A papain C-terminal" evidence="4">
    <location>
        <begin position="132"/>
        <end position="314"/>
    </location>
</feature>
<feature type="signal peptide" evidence="3">
    <location>
        <begin position="1"/>
        <end position="24"/>
    </location>
</feature>